<evidence type="ECO:0000256" key="1">
    <source>
        <dbReference type="ARBA" id="ARBA00022723"/>
    </source>
</evidence>
<dbReference type="PANTHER" id="PTHR43432:SF3">
    <property type="entry name" value="SLR0285 PROTEIN"/>
    <property type="match status" value="1"/>
</dbReference>
<dbReference type="InterPro" id="IPR040086">
    <property type="entry name" value="MJ0683-like"/>
</dbReference>
<gene>
    <name evidence="5" type="ORF">DB30_04650</name>
</gene>
<dbReference type="SFLD" id="SFLDG01084">
    <property type="entry name" value="Uncharacterised_Radical_SAM_Su"/>
    <property type="match status" value="1"/>
</dbReference>
<protein>
    <submittedName>
        <fullName evidence="5">Radical SAM domain protein</fullName>
    </submittedName>
</protein>
<keyword evidence="1" id="KW-0479">Metal-binding</keyword>
<dbReference type="GO" id="GO:0051536">
    <property type="term" value="F:iron-sulfur cluster binding"/>
    <property type="evidence" value="ECO:0007669"/>
    <property type="project" value="UniProtKB-KW"/>
</dbReference>
<accession>A0A0C2DCP0</accession>
<reference evidence="5 6" key="1">
    <citation type="submission" date="2014-12" db="EMBL/GenBank/DDBJ databases">
        <title>Genome assembly of Enhygromyxa salina DSM 15201.</title>
        <authorList>
            <person name="Sharma G."/>
            <person name="Subramanian S."/>
        </authorList>
    </citation>
    <scope>NUCLEOTIDE SEQUENCE [LARGE SCALE GENOMIC DNA]</scope>
    <source>
        <strain evidence="5 6">DSM 15201</strain>
    </source>
</reference>
<dbReference type="GO" id="GO:0003824">
    <property type="term" value="F:catalytic activity"/>
    <property type="evidence" value="ECO:0007669"/>
    <property type="project" value="InterPro"/>
</dbReference>
<dbReference type="InterPro" id="IPR058240">
    <property type="entry name" value="rSAM_sf"/>
</dbReference>
<evidence type="ECO:0000256" key="3">
    <source>
        <dbReference type="ARBA" id="ARBA00023014"/>
    </source>
</evidence>
<dbReference type="GO" id="GO:0046872">
    <property type="term" value="F:metal ion binding"/>
    <property type="evidence" value="ECO:0007669"/>
    <property type="project" value="UniProtKB-KW"/>
</dbReference>
<feature type="domain" description="Radical SAM core" evidence="4">
    <location>
        <begin position="133"/>
        <end position="368"/>
    </location>
</feature>
<evidence type="ECO:0000313" key="5">
    <source>
        <dbReference type="EMBL" id="KIG19185.1"/>
    </source>
</evidence>
<comment type="caution">
    <text evidence="5">The sequence shown here is derived from an EMBL/GenBank/DDBJ whole genome shotgun (WGS) entry which is preliminary data.</text>
</comment>
<proteinExistence type="predicted"/>
<keyword evidence="3" id="KW-0411">Iron-sulfur</keyword>
<dbReference type="PROSITE" id="PS51918">
    <property type="entry name" value="RADICAL_SAM"/>
    <property type="match status" value="1"/>
</dbReference>
<evidence type="ECO:0000256" key="2">
    <source>
        <dbReference type="ARBA" id="ARBA00023004"/>
    </source>
</evidence>
<organism evidence="5 6">
    <name type="scientific">Enhygromyxa salina</name>
    <dbReference type="NCBI Taxonomy" id="215803"/>
    <lineage>
        <taxon>Bacteria</taxon>
        <taxon>Pseudomonadati</taxon>
        <taxon>Myxococcota</taxon>
        <taxon>Polyangia</taxon>
        <taxon>Nannocystales</taxon>
        <taxon>Nannocystaceae</taxon>
        <taxon>Enhygromyxa</taxon>
    </lineage>
</organism>
<name>A0A0C2DCP0_9BACT</name>
<dbReference type="AlphaFoldDB" id="A0A0C2DCP0"/>
<dbReference type="Proteomes" id="UP000031599">
    <property type="component" value="Unassembled WGS sequence"/>
</dbReference>
<dbReference type="PANTHER" id="PTHR43432">
    <property type="entry name" value="SLR0285 PROTEIN"/>
    <property type="match status" value="1"/>
</dbReference>
<sequence>MDLRDYLLALMQPLAPGDELESGLRFTSASTELGLRLTFLVDERDEVHVEVGPRELGLKYAARSERLSFAYRDGGADHVDQKLGFRVCQTVARHVGAREAEVLERLSVHTETTDTQSAARIREINSTRLLELAGLPTERFYTLSPYLGCLIGCRFCYAQSRLDPMRALLRLPQIPWGSYVDVRINAPELLERELRELPRHVIKFCPIVSDPYQAVEKRFELTRRCLQVIASAEDPPPTLIMTRSTLILRDLELLREVPHAWVGASIPTLDDEVRKHFEPRAASVPERLDMLRQFKQAGVQRCVVVQPMLPGDPIALANALAEVVDSVSIGVLRGEMGAKQDFADPRFSHARDEDWQRQKAFALRDALEDRGVNVWVSELPPAISDWKPATA</sequence>
<dbReference type="SFLD" id="SFLDS00029">
    <property type="entry name" value="Radical_SAM"/>
    <property type="match status" value="1"/>
</dbReference>
<dbReference type="SUPFAM" id="SSF102114">
    <property type="entry name" value="Radical SAM enzymes"/>
    <property type="match status" value="1"/>
</dbReference>
<dbReference type="EMBL" id="JMCC02000004">
    <property type="protein sequence ID" value="KIG19185.1"/>
    <property type="molecule type" value="Genomic_DNA"/>
</dbReference>
<dbReference type="Pfam" id="PF04055">
    <property type="entry name" value="Radical_SAM"/>
    <property type="match status" value="1"/>
</dbReference>
<evidence type="ECO:0000313" key="6">
    <source>
        <dbReference type="Proteomes" id="UP000031599"/>
    </source>
</evidence>
<dbReference type="Gene3D" id="3.80.30.30">
    <property type="match status" value="1"/>
</dbReference>
<keyword evidence="2" id="KW-0408">Iron</keyword>
<evidence type="ECO:0000259" key="4">
    <source>
        <dbReference type="PROSITE" id="PS51918"/>
    </source>
</evidence>
<dbReference type="InterPro" id="IPR007197">
    <property type="entry name" value="rSAM"/>
</dbReference>